<keyword evidence="5" id="KW-0002">3D-structure</keyword>
<protein>
    <submittedName>
        <fullName evidence="4">Antilipopolysaccharide factor D</fullName>
    </submittedName>
</protein>
<dbReference type="OrthoDB" id="6367024at2759"/>
<proteinExistence type="evidence at protein level"/>
<dbReference type="GO" id="GO:0042742">
    <property type="term" value="P:defense response to bacterium"/>
    <property type="evidence" value="ECO:0007669"/>
    <property type="project" value="UniProtKB-KW"/>
</dbReference>
<keyword evidence="1" id="KW-0929">Antimicrobial</keyword>
<organism evidence="4">
    <name type="scientific">Penaeus japonicus</name>
    <name type="common">Kuruma prawn</name>
    <name type="synonym">Marsupenaeus japonicus</name>
    <dbReference type="NCBI Taxonomy" id="27405"/>
    <lineage>
        <taxon>Eukaryota</taxon>
        <taxon>Metazoa</taxon>
        <taxon>Ecdysozoa</taxon>
        <taxon>Arthropoda</taxon>
        <taxon>Crustacea</taxon>
        <taxon>Multicrustacea</taxon>
        <taxon>Malacostraca</taxon>
        <taxon>Eumalacostraca</taxon>
        <taxon>Eucarida</taxon>
        <taxon>Decapoda</taxon>
        <taxon>Dendrobranchiata</taxon>
        <taxon>Penaeoidea</taxon>
        <taxon>Penaeidae</taxon>
        <taxon>Penaeus</taxon>
    </lineage>
</organism>
<dbReference type="AlphaFoldDB" id="A0A6M3YBJ9"/>
<evidence type="ECO:0000256" key="3">
    <source>
        <dbReference type="SAM" id="SignalP"/>
    </source>
</evidence>
<evidence type="ECO:0000256" key="1">
    <source>
        <dbReference type="ARBA" id="ARBA00022529"/>
    </source>
</evidence>
<dbReference type="InterPro" id="IPR038539">
    <property type="entry name" value="Anti-LPS_factor/Scygonadin_sf"/>
</dbReference>
<reference evidence="4" key="1">
    <citation type="submission" date="2019-09" db="EMBL/GenBank/DDBJ databases">
        <authorList>
            <person name="Zhang H.Q."/>
        </authorList>
    </citation>
    <scope>NUCLEOTIDE SEQUENCE</scope>
</reference>
<sequence length="124" mass="13628">MGRIATFVGAVLLVASVAPWMPQCQAQGLKDFLLPVISQQIAGLWRTGTVDLLDHLCTYNVKPDLQRFELYFLGTVTCPSWTVIKGESETRSQSGVVNDAVKDFVKKALKAGLVTEEEAKPYIV</sequence>
<dbReference type="PDB" id="8JB4">
    <property type="method" value="NMR"/>
    <property type="chains" value="A=56-79"/>
</dbReference>
<dbReference type="Pfam" id="PF11630">
    <property type="entry name" value="Anti-LPS-SCYG"/>
    <property type="match status" value="1"/>
</dbReference>
<feature type="disulfide bond" evidence="5">
    <location>
        <begin position="57"/>
        <end position="78"/>
    </location>
</feature>
<evidence type="ECO:0007829" key="5">
    <source>
        <dbReference type="PDB" id="8JB4"/>
    </source>
</evidence>
<dbReference type="Gene3D" id="3.30.160.320">
    <property type="match status" value="1"/>
</dbReference>
<name>A0A6M3YBJ9_PENJP</name>
<accession>A0A6M3YBJ9</accession>
<feature type="signal peptide" evidence="3">
    <location>
        <begin position="1"/>
        <end position="26"/>
    </location>
</feature>
<keyword evidence="2" id="KW-0044">Antibiotic</keyword>
<reference evidence="5" key="2">
    <citation type="journal article" date="2025" name="J. Adv. Res.">
        <title>Machine learning and genetic algorithm-guided directed evolution for the development of antimicrobial peptides.</title>
        <authorList>
            <person name="Zhang H."/>
            <person name="Wang Y."/>
            <person name="Zhu Y."/>
            <person name="Huang P."/>
            <person name="Gao Q."/>
            <person name="Li X."/>
            <person name="Chen Z."/>
            <person name="Liu Y."/>
            <person name="Jiang J."/>
            <person name="Gao Y."/>
            <person name="Huang J."/>
            <person name="Qin Z."/>
        </authorList>
    </citation>
    <scope>STRUCTURE BY NMR OF 56-79</scope>
    <scope>DISULFIDE BONDS</scope>
</reference>
<evidence type="ECO:0000256" key="2">
    <source>
        <dbReference type="ARBA" id="ARBA00023022"/>
    </source>
</evidence>
<dbReference type="EMBL" id="MN416688">
    <property type="protein sequence ID" value="QJI07922.1"/>
    <property type="molecule type" value="mRNA"/>
</dbReference>
<dbReference type="InterPro" id="IPR024509">
    <property type="entry name" value="Anti-LPS_factor/Scygonadin"/>
</dbReference>
<feature type="chain" id="PRO_5027030471" evidence="3">
    <location>
        <begin position="27"/>
        <end position="124"/>
    </location>
</feature>
<keyword evidence="3" id="KW-0732">Signal</keyword>
<evidence type="ECO:0000313" key="4">
    <source>
        <dbReference type="EMBL" id="QJI07922.1"/>
    </source>
</evidence>
<dbReference type="SMR" id="A0A6M3YBJ9"/>